<proteinExistence type="inferred from homology"/>
<dbReference type="InterPro" id="IPR032710">
    <property type="entry name" value="NTF2-like_dom_sf"/>
</dbReference>
<evidence type="ECO:0000256" key="2">
    <source>
        <dbReference type="ARBA" id="ARBA00023002"/>
    </source>
</evidence>
<dbReference type="RefSeq" id="WP_406579450.1">
    <property type="nucleotide sequence ID" value="NZ_JBJHQH010000003.1"/>
</dbReference>
<dbReference type="Gene3D" id="3.10.450.50">
    <property type="match status" value="1"/>
</dbReference>
<dbReference type="GO" id="GO:0051213">
    <property type="term" value="F:dioxygenase activity"/>
    <property type="evidence" value="ECO:0007669"/>
    <property type="project" value="UniProtKB-KW"/>
</dbReference>
<comment type="similarity">
    <text evidence="1">Belongs to the bacterial ring-hydroxylating dioxygenase beta subunit family.</text>
</comment>
<dbReference type="PANTHER" id="PTHR41534:SF2">
    <property type="entry name" value="3-PHENYLPROPIONATE_CINNAMIC ACID DIOXYGENASE SUBUNIT BETA"/>
    <property type="match status" value="1"/>
</dbReference>
<evidence type="ECO:0000313" key="3">
    <source>
        <dbReference type="EMBL" id="MFK9090756.1"/>
    </source>
</evidence>
<dbReference type="InterPro" id="IPR000391">
    <property type="entry name" value="Rng_hydr_dOase-bsu"/>
</dbReference>
<keyword evidence="4" id="KW-1185">Reference proteome</keyword>
<keyword evidence="3" id="KW-0223">Dioxygenase</keyword>
<dbReference type="Pfam" id="PF00866">
    <property type="entry name" value="Ring_hydroxyl_B"/>
    <property type="match status" value="1"/>
</dbReference>
<accession>A0ABW8REX5</accession>
<evidence type="ECO:0000256" key="1">
    <source>
        <dbReference type="ARBA" id="ARBA00009570"/>
    </source>
</evidence>
<protein>
    <submittedName>
        <fullName evidence="3">Aromatic-ring-hydroxylating dioxygenase subunit beta</fullName>
    </submittedName>
</protein>
<dbReference type="PANTHER" id="PTHR41534">
    <property type="entry name" value="BLR3401 PROTEIN"/>
    <property type="match status" value="1"/>
</dbReference>
<dbReference type="SUPFAM" id="SSF54427">
    <property type="entry name" value="NTF2-like"/>
    <property type="match status" value="1"/>
</dbReference>
<reference evidence="3 4" key="1">
    <citation type="submission" date="2024-11" db="EMBL/GenBank/DDBJ databases">
        <authorList>
            <person name="Lucas J.A."/>
        </authorList>
    </citation>
    <scope>NUCLEOTIDE SEQUENCE [LARGE SCALE GENOMIC DNA]</scope>
    <source>
        <strain evidence="3 4">Z 5.4</strain>
    </source>
</reference>
<comment type="caution">
    <text evidence="3">The sequence shown here is derived from an EMBL/GenBank/DDBJ whole genome shotgun (WGS) entry which is preliminary data.</text>
</comment>
<gene>
    <name evidence="3" type="ORF">ACJEBI_04580</name>
</gene>
<dbReference type="Proteomes" id="UP001623041">
    <property type="component" value="Unassembled WGS sequence"/>
</dbReference>
<evidence type="ECO:0000313" key="4">
    <source>
        <dbReference type="Proteomes" id="UP001623041"/>
    </source>
</evidence>
<dbReference type="CDD" id="cd00667">
    <property type="entry name" value="ring_hydroxylating_dioxygenases_beta"/>
    <property type="match status" value="1"/>
</dbReference>
<sequence>MIKTKIDLQQIEAFLYKEARYINDYRFEDWLALFTHDCRYWIPCNENDIDPETHVSIIYDDRKRLEERVWRLQTGLAYGQQPQSKTRHLITNVEIIKDLGEKVIVSSNFLLVELRRGEQTLFTGRNEHHLHVEGNDLKINFKKAELINNNEPLGNLSFIL</sequence>
<name>A0ABW8REX5_9BACI</name>
<organism evidence="3 4">
    <name type="scientific">Bacillus salipaludis</name>
    <dbReference type="NCBI Taxonomy" id="2547811"/>
    <lineage>
        <taxon>Bacteria</taxon>
        <taxon>Bacillati</taxon>
        <taxon>Bacillota</taxon>
        <taxon>Bacilli</taxon>
        <taxon>Bacillales</taxon>
        <taxon>Bacillaceae</taxon>
        <taxon>Bacillus</taxon>
    </lineage>
</organism>
<keyword evidence="2" id="KW-0560">Oxidoreductase</keyword>
<dbReference type="EMBL" id="JBJHQH010000003">
    <property type="protein sequence ID" value="MFK9090756.1"/>
    <property type="molecule type" value="Genomic_DNA"/>
</dbReference>